<accession>A0A3G5AFF0</accession>
<protein>
    <submittedName>
        <fullName evidence="1">Uncharacterized protein</fullName>
    </submittedName>
</protein>
<proteinExistence type="predicted"/>
<organism evidence="1">
    <name type="scientific">Solivirus sp</name>
    <dbReference type="NCBI Taxonomy" id="2487772"/>
    <lineage>
        <taxon>Viruses</taxon>
        <taxon>Pithoviruses</taxon>
    </lineage>
</organism>
<evidence type="ECO:0000313" key="1">
    <source>
        <dbReference type="EMBL" id="AYV85902.1"/>
    </source>
</evidence>
<sequence>MSGEIEERVQFGKSQYNETSCLQSTQLPEVVNIISKIDIDNSIKSEAINIYYKMMNERHDCKISSVKGLQKTSLIFFCIYMGFMQTGNLIDPYFAASIVKLNPKSVNRALNSYTFPGCVIYQPEDSIDFYIFYLHHHFRSVGQSFNTKVFHEEMIKIIKVCRSTEAGRQWILQNSIRIVCITVVYFFLTDILRIPVDKFEKVYTITCYATKANIKRYYLQLCTIYNTVESDIEERPKQEIDLLTMFD</sequence>
<dbReference type="EMBL" id="MK072489">
    <property type="protein sequence ID" value="AYV85902.1"/>
    <property type="molecule type" value="Genomic_DNA"/>
</dbReference>
<reference evidence="1" key="1">
    <citation type="submission" date="2018-10" db="EMBL/GenBank/DDBJ databases">
        <title>Hidden diversity of soil giant viruses.</title>
        <authorList>
            <person name="Schulz F."/>
            <person name="Alteio L."/>
            <person name="Goudeau D."/>
            <person name="Ryan E.M."/>
            <person name="Malmstrom R.R."/>
            <person name="Blanchard J."/>
            <person name="Woyke T."/>
        </authorList>
    </citation>
    <scope>NUCLEOTIDE SEQUENCE</scope>
    <source>
        <strain evidence="1">SOV1</strain>
    </source>
</reference>
<gene>
    <name evidence="1" type="ORF">Solivirus1_59</name>
</gene>
<name>A0A3G5AFF0_9VIRU</name>